<evidence type="ECO:0000313" key="4">
    <source>
        <dbReference type="Proteomes" id="UP001519667"/>
    </source>
</evidence>
<dbReference type="RefSeq" id="WP_215369876.1">
    <property type="nucleotide sequence ID" value="NZ_JAGTIS010000001.1"/>
</dbReference>
<reference evidence="3 4" key="1">
    <citation type="submission" date="2021-04" db="EMBL/GenBank/DDBJ databases">
        <title>Pseudomonas boanensis sp. nov., a bacterium isolated from river water used for household purposes in Boane District, Mozambique.</title>
        <authorList>
            <person name="Nicklasson M."/>
            <person name="Martin-Rodriguez A.J."/>
            <person name="Thorell K."/>
            <person name="Neves L."/>
            <person name="Mussagy A."/>
            <person name="Rydberg H.A."/>
            <person name="Hernroth B."/>
            <person name="Svensson-Stadler L."/>
            <person name="Sjoling A."/>
        </authorList>
    </citation>
    <scope>NUCLEOTIDE SEQUENCE [LARGE SCALE GENOMIC DNA]</scope>
    <source>
        <strain evidence="3 4">DB1</strain>
    </source>
</reference>
<evidence type="ECO:0000313" key="3">
    <source>
        <dbReference type="EMBL" id="MBT8765046.1"/>
    </source>
</evidence>
<protein>
    <submittedName>
        <fullName evidence="3">SDR family oxidoreductase</fullName>
    </submittedName>
</protein>
<comment type="caution">
    <text evidence="3">The sequence shown here is derived from an EMBL/GenBank/DDBJ whole genome shotgun (WGS) entry which is preliminary data.</text>
</comment>
<dbReference type="CDD" id="cd05233">
    <property type="entry name" value="SDR_c"/>
    <property type="match status" value="1"/>
</dbReference>
<sequence length="270" mass="28179">MSNRLKGKSALVLGVAPGNIGEAIARRYVEHGARVLISGRRSEAVSSVAAALGVDWLSCDITSQAEVDGLVAESVKRLGGLDVGVNATGWGLLKPILEHSRSDLEMMNAIQFTGPFQYFQALLRNMTSGGSIIQISSVTATIMFENHAAYMGTKAGIDHVIRCIANEFGHHGIRANSIAPGGVADAPMSGGGLVHPGIAALYGREIPLRRSGVSADIADAALWLASDESSFVTGQVIHVSGGQTLRRNPSMAEIYGAAGGEQLPHQGALQ</sequence>
<dbReference type="PANTHER" id="PTHR24321:SF15">
    <property type="entry name" value="OXIDOREDUCTASE UCPA"/>
    <property type="match status" value="1"/>
</dbReference>
<dbReference type="InterPro" id="IPR036291">
    <property type="entry name" value="NAD(P)-bd_dom_sf"/>
</dbReference>
<dbReference type="EMBL" id="JAGTIS010000001">
    <property type="protein sequence ID" value="MBT8765046.1"/>
    <property type="molecule type" value="Genomic_DNA"/>
</dbReference>
<dbReference type="Pfam" id="PF13561">
    <property type="entry name" value="adh_short_C2"/>
    <property type="match status" value="1"/>
</dbReference>
<proteinExistence type="inferred from homology"/>
<dbReference type="Proteomes" id="UP001519667">
    <property type="component" value="Unassembled WGS sequence"/>
</dbReference>
<keyword evidence="2" id="KW-0560">Oxidoreductase</keyword>
<gene>
    <name evidence="3" type="ORF">J7302_02700</name>
</gene>
<evidence type="ECO:0000256" key="2">
    <source>
        <dbReference type="ARBA" id="ARBA00023002"/>
    </source>
</evidence>
<evidence type="ECO:0000256" key="1">
    <source>
        <dbReference type="ARBA" id="ARBA00006484"/>
    </source>
</evidence>
<name>A0ABS5XBI2_9GAMM</name>
<dbReference type="Gene3D" id="3.40.50.720">
    <property type="entry name" value="NAD(P)-binding Rossmann-like Domain"/>
    <property type="match status" value="1"/>
</dbReference>
<accession>A0ABS5XBI2</accession>
<dbReference type="PANTHER" id="PTHR24321">
    <property type="entry name" value="DEHYDROGENASES, SHORT CHAIN"/>
    <property type="match status" value="1"/>
</dbReference>
<keyword evidence="4" id="KW-1185">Reference proteome</keyword>
<dbReference type="InterPro" id="IPR002347">
    <property type="entry name" value="SDR_fam"/>
</dbReference>
<dbReference type="SUPFAM" id="SSF51735">
    <property type="entry name" value="NAD(P)-binding Rossmann-fold domains"/>
    <property type="match status" value="1"/>
</dbReference>
<comment type="similarity">
    <text evidence="1">Belongs to the short-chain dehydrogenases/reductases (SDR) family.</text>
</comment>
<organism evidence="3 4">
    <name type="scientific">Metapseudomonas boanensis</name>
    <dbReference type="NCBI Taxonomy" id="2822138"/>
    <lineage>
        <taxon>Bacteria</taxon>
        <taxon>Pseudomonadati</taxon>
        <taxon>Pseudomonadota</taxon>
        <taxon>Gammaproteobacteria</taxon>
        <taxon>Pseudomonadales</taxon>
        <taxon>Pseudomonadaceae</taxon>
        <taxon>Metapseudomonas</taxon>
    </lineage>
</organism>
<dbReference type="PRINTS" id="PR00081">
    <property type="entry name" value="GDHRDH"/>
</dbReference>